<dbReference type="Pfam" id="PF13391">
    <property type="entry name" value="HNH_2"/>
    <property type="match status" value="1"/>
</dbReference>
<evidence type="ECO:0000259" key="1">
    <source>
        <dbReference type="SMART" id="SM00507"/>
    </source>
</evidence>
<evidence type="ECO:0000313" key="2">
    <source>
        <dbReference type="EMBL" id="SMY33695.1"/>
    </source>
</evidence>
<dbReference type="AlphaFoldDB" id="A0A1Y6MAV3"/>
<dbReference type="RefSeq" id="WP_087844320.1">
    <property type="nucleotide sequence ID" value="NZ_FYAK01000002.1"/>
</dbReference>
<evidence type="ECO:0000313" key="3">
    <source>
        <dbReference type="Proteomes" id="UP000195963"/>
    </source>
</evidence>
<accession>A0A1Y6MAV3</accession>
<reference evidence="3" key="1">
    <citation type="submission" date="2017-06" db="EMBL/GenBank/DDBJ databases">
        <authorList>
            <person name="Rodrigo-Torres L."/>
            <person name="Arahal R.D."/>
            <person name="Lucena T."/>
        </authorList>
    </citation>
    <scope>NUCLEOTIDE SEQUENCE [LARGE SCALE GENOMIC DNA]</scope>
    <source>
        <strain evidence="3">CECT 9190</strain>
    </source>
</reference>
<dbReference type="SMART" id="SM00507">
    <property type="entry name" value="HNHc"/>
    <property type="match status" value="1"/>
</dbReference>
<sequence>MKKVLVKLQQGNINQGHFYFNKEDLGEFLSKNILGGSSKENAADDAVFFFSGINQTIESDVDSVKRLVRYIRKNKIFKTFISFYGLKAGDVIEISKQRDDFYHITPLSGGEISKHDDEASVAMRKDAVISRIVRDTYISNEVKVLYGFSCQVCGLKINTPKGPYAEGAHIKPLGKPHNGPDLMSNILCLCPNHHLMFDRGVFVINDDLSLNGIDGRLLVHPDHGVDLRYIEYHRNNL</sequence>
<gene>
    <name evidence="2" type="ORF">PMAL9190_01154</name>
</gene>
<protein>
    <recommendedName>
        <fullName evidence="1">HNH nuclease domain-containing protein</fullName>
    </recommendedName>
</protein>
<feature type="domain" description="HNH nuclease" evidence="1">
    <location>
        <begin position="138"/>
        <end position="195"/>
    </location>
</feature>
<keyword evidence="3" id="KW-1185">Reference proteome</keyword>
<proteinExistence type="predicted"/>
<name>A0A1Y6MAV3_9GAMM</name>
<organism evidence="2 3">
    <name type="scientific">Photobacterium malacitanum</name>
    <dbReference type="NCBI Taxonomy" id="2204294"/>
    <lineage>
        <taxon>Bacteria</taxon>
        <taxon>Pseudomonadati</taxon>
        <taxon>Pseudomonadota</taxon>
        <taxon>Gammaproteobacteria</taxon>
        <taxon>Vibrionales</taxon>
        <taxon>Vibrionaceae</taxon>
        <taxon>Photobacterium</taxon>
    </lineage>
</organism>
<dbReference type="Proteomes" id="UP000195963">
    <property type="component" value="Unassembled WGS sequence"/>
</dbReference>
<dbReference type="EMBL" id="FYAK01000002">
    <property type="protein sequence ID" value="SMY33695.1"/>
    <property type="molecule type" value="Genomic_DNA"/>
</dbReference>
<dbReference type="CDD" id="cd00085">
    <property type="entry name" value="HNHc"/>
    <property type="match status" value="1"/>
</dbReference>
<dbReference type="InterPro" id="IPR003615">
    <property type="entry name" value="HNH_nuc"/>
</dbReference>